<evidence type="ECO:0000313" key="2">
    <source>
        <dbReference type="Proteomes" id="UP000271937"/>
    </source>
</evidence>
<dbReference type="AlphaFoldDB" id="A0A3P3W3B3"/>
<sequence>MNKTLKLKILLQDVSIHKVQFDKEWFFDLKDMQDYLNEDLSEVESVHLPFKIDDEIIETKCATLEDIERIRKIKDA</sequence>
<keyword evidence="2" id="KW-1185">Reference proteome</keyword>
<reference evidence="1 2" key="1">
    <citation type="submission" date="2018-11" db="EMBL/GenBank/DDBJ databases">
        <title>Flavobacterium sp. nov., YIM 102600 draft genome.</title>
        <authorList>
            <person name="Li G."/>
            <person name="Jiang Y."/>
        </authorList>
    </citation>
    <scope>NUCLEOTIDE SEQUENCE [LARGE SCALE GENOMIC DNA]</scope>
    <source>
        <strain evidence="1 2">YIM 102600</strain>
    </source>
</reference>
<gene>
    <name evidence="1" type="ORF">EG849_14820</name>
</gene>
<dbReference type="EMBL" id="RQVR01000027">
    <property type="protein sequence ID" value="RRJ88139.1"/>
    <property type="molecule type" value="Genomic_DNA"/>
</dbReference>
<accession>A0A3P3W3B3</accession>
<evidence type="ECO:0000313" key="1">
    <source>
        <dbReference type="EMBL" id="RRJ88139.1"/>
    </source>
</evidence>
<dbReference type="RefSeq" id="WP_125014121.1">
    <property type="nucleotide sequence ID" value="NZ_RQVR01000027.1"/>
</dbReference>
<dbReference type="Proteomes" id="UP000271937">
    <property type="component" value="Unassembled WGS sequence"/>
</dbReference>
<comment type="caution">
    <text evidence="1">The sequence shown here is derived from an EMBL/GenBank/DDBJ whole genome shotgun (WGS) entry which is preliminary data.</text>
</comment>
<dbReference type="OrthoDB" id="1375307at2"/>
<proteinExistence type="predicted"/>
<organism evidence="1 2">
    <name type="scientific">Flavobacterium macacae</name>
    <dbReference type="NCBI Taxonomy" id="2488993"/>
    <lineage>
        <taxon>Bacteria</taxon>
        <taxon>Pseudomonadati</taxon>
        <taxon>Bacteroidota</taxon>
        <taxon>Flavobacteriia</taxon>
        <taxon>Flavobacteriales</taxon>
        <taxon>Flavobacteriaceae</taxon>
        <taxon>Flavobacterium</taxon>
    </lineage>
</organism>
<protein>
    <submittedName>
        <fullName evidence="1">Uncharacterized protein</fullName>
    </submittedName>
</protein>
<name>A0A3P3W3B3_9FLAO</name>